<proteinExistence type="predicted"/>
<dbReference type="RefSeq" id="WP_189493723.1">
    <property type="nucleotide sequence ID" value="NZ_BMZG01000011.1"/>
</dbReference>
<name>A0A8J3G0Y3_9BURK</name>
<reference evidence="1" key="2">
    <citation type="submission" date="2020-09" db="EMBL/GenBank/DDBJ databases">
        <authorList>
            <person name="Sun Q."/>
            <person name="Kim S."/>
        </authorList>
    </citation>
    <scope>NUCLEOTIDE SEQUENCE</scope>
    <source>
        <strain evidence="1">KCTC 32501</strain>
    </source>
</reference>
<protein>
    <submittedName>
        <fullName evidence="1">Uncharacterized protein</fullName>
    </submittedName>
</protein>
<dbReference type="EMBL" id="BMZG01000011">
    <property type="protein sequence ID" value="GHA78183.1"/>
    <property type="molecule type" value="Genomic_DNA"/>
</dbReference>
<accession>A0A8J3G0Y3</accession>
<organism evidence="1 2">
    <name type="scientific">Formosimonas limnophila</name>
    <dbReference type="NCBI Taxonomy" id="1384487"/>
    <lineage>
        <taxon>Bacteria</taxon>
        <taxon>Pseudomonadati</taxon>
        <taxon>Pseudomonadota</taxon>
        <taxon>Betaproteobacteria</taxon>
        <taxon>Burkholderiales</taxon>
        <taxon>Burkholderiaceae</taxon>
        <taxon>Formosimonas</taxon>
    </lineage>
</organism>
<keyword evidence="2" id="KW-1185">Reference proteome</keyword>
<sequence length="484" mass="53267">MYTADDFQKKIRDASLANETVAALYHAGDPRIYRFERSVAQMFGMLSQQIEVAAMEVFEKSRDTTVLADAALKGLLFTAEPAIIRIKADNLAHEDITIGTGRQLIDANGMVWSVLNPVTVPATAQGDGNLSSATFTAIQSTTETQTFNVTVGEPFFELKVIPPENDAYISELRVTVNGAAYASSYRFNGVQPEDKVFHVISNEYGDLLIKFGDSSVIGTSIEAGDQIQILKTLCFGDVRPELGSPVSFDYIQSPNESALNLTVAAIESQGVNPVDIATLRELCKYPSIYDENAVFMGEFDVAVRKRLHHLPFLSVWNEQREELARGPNQDNVNGMFISLVLPDDSTQTVADAFNQACTIIDNADASYHYTYVEPLESEINVHIDIAISRVHNTDVVIDQIKTLLLKAYGRGAFAVKRGMFIPKNKDVHDMLKKGIPALQDDGADFSLTIEAQGAVLPEMYRYMSKDSVTVNASHANYNDGAWGH</sequence>
<gene>
    <name evidence="1" type="ORF">GCM10009007_18930</name>
</gene>
<reference evidence="1" key="1">
    <citation type="journal article" date="2014" name="Int. J. Syst. Evol. Microbiol.">
        <title>Complete genome sequence of Corynebacterium casei LMG S-19264T (=DSM 44701T), isolated from a smear-ripened cheese.</title>
        <authorList>
            <consortium name="US DOE Joint Genome Institute (JGI-PGF)"/>
            <person name="Walter F."/>
            <person name="Albersmeier A."/>
            <person name="Kalinowski J."/>
            <person name="Ruckert C."/>
        </authorList>
    </citation>
    <scope>NUCLEOTIDE SEQUENCE</scope>
    <source>
        <strain evidence="1">KCTC 32501</strain>
    </source>
</reference>
<dbReference type="Proteomes" id="UP000614287">
    <property type="component" value="Unassembled WGS sequence"/>
</dbReference>
<comment type="caution">
    <text evidence="1">The sequence shown here is derived from an EMBL/GenBank/DDBJ whole genome shotgun (WGS) entry which is preliminary data.</text>
</comment>
<evidence type="ECO:0000313" key="1">
    <source>
        <dbReference type="EMBL" id="GHA78183.1"/>
    </source>
</evidence>
<dbReference type="AlphaFoldDB" id="A0A8J3G0Y3"/>
<evidence type="ECO:0000313" key="2">
    <source>
        <dbReference type="Proteomes" id="UP000614287"/>
    </source>
</evidence>